<reference evidence="3 4" key="1">
    <citation type="submission" date="2023-09" db="EMBL/GenBank/DDBJ databases">
        <authorList>
            <person name="Rey-Velasco X."/>
        </authorList>
    </citation>
    <scope>NUCLEOTIDE SEQUENCE [LARGE SCALE GENOMIC DNA]</scope>
    <source>
        <strain evidence="3 4">P385</strain>
    </source>
</reference>
<evidence type="ECO:0000256" key="2">
    <source>
        <dbReference type="SAM" id="SignalP"/>
    </source>
</evidence>
<dbReference type="Proteomes" id="UP001259982">
    <property type="component" value="Unassembled WGS sequence"/>
</dbReference>
<feature type="signal peptide" evidence="2">
    <location>
        <begin position="1"/>
        <end position="22"/>
    </location>
</feature>
<evidence type="ECO:0000256" key="1">
    <source>
        <dbReference type="SAM" id="MobiDB-lite"/>
    </source>
</evidence>
<comment type="caution">
    <text evidence="3">The sequence shown here is derived from an EMBL/GenBank/DDBJ whole genome shotgun (WGS) entry which is preliminary data.</text>
</comment>
<accession>A0ABU3BDS7</accession>
<gene>
    <name evidence="3" type="ORF">RM531_14160</name>
</gene>
<dbReference type="EMBL" id="JAVRHY010000017">
    <property type="protein sequence ID" value="MDT0619618.1"/>
    <property type="molecule type" value="Genomic_DNA"/>
</dbReference>
<organism evidence="3 4">
    <name type="scientific">Spectribacter acetivorans</name>
    <dbReference type="NCBI Taxonomy" id="3075603"/>
    <lineage>
        <taxon>Bacteria</taxon>
        <taxon>Pseudomonadati</taxon>
        <taxon>Pseudomonadota</taxon>
        <taxon>Gammaproteobacteria</taxon>
        <taxon>Salinisphaerales</taxon>
        <taxon>Salinisphaeraceae</taxon>
        <taxon>Spectribacter</taxon>
    </lineage>
</organism>
<name>A0ABU3BDS7_9GAMM</name>
<feature type="compositionally biased region" description="Gly residues" evidence="1">
    <location>
        <begin position="79"/>
        <end position="89"/>
    </location>
</feature>
<sequence>MSKRMTVYMTTALLMAPGLLLAADTRVPLDQVQVVPAEDAGDAAVASSPDAPVGSLDNPAPGQSLERGDSPRIGDDASGEGGDAGSRME</sequence>
<keyword evidence="2" id="KW-0732">Signal</keyword>
<feature type="chain" id="PRO_5045725099" evidence="2">
    <location>
        <begin position="23"/>
        <end position="89"/>
    </location>
</feature>
<evidence type="ECO:0000313" key="4">
    <source>
        <dbReference type="Proteomes" id="UP001259982"/>
    </source>
</evidence>
<keyword evidence="4" id="KW-1185">Reference proteome</keyword>
<proteinExistence type="predicted"/>
<protein>
    <submittedName>
        <fullName evidence="3">Uncharacterized protein</fullName>
    </submittedName>
</protein>
<feature type="region of interest" description="Disordered" evidence="1">
    <location>
        <begin position="39"/>
        <end position="89"/>
    </location>
</feature>
<dbReference type="RefSeq" id="WP_311660162.1">
    <property type="nucleotide sequence ID" value="NZ_JAVRHY010000017.1"/>
</dbReference>
<feature type="compositionally biased region" description="Basic and acidic residues" evidence="1">
    <location>
        <begin position="66"/>
        <end position="75"/>
    </location>
</feature>
<evidence type="ECO:0000313" key="3">
    <source>
        <dbReference type="EMBL" id="MDT0619618.1"/>
    </source>
</evidence>